<protein>
    <recommendedName>
        <fullName evidence="7">MBD domain-containing protein</fullName>
    </recommendedName>
</protein>
<feature type="compositionally biased region" description="Polar residues" evidence="6">
    <location>
        <begin position="210"/>
        <end position="223"/>
    </location>
</feature>
<feature type="compositionally biased region" description="Polar residues" evidence="6">
    <location>
        <begin position="485"/>
        <end position="495"/>
    </location>
</feature>
<comment type="caution">
    <text evidence="8">The sequence shown here is derived from an EMBL/GenBank/DDBJ whole genome shotgun (WGS) entry which is preliminary data.</text>
</comment>
<dbReference type="EMBL" id="JAUHHV010000003">
    <property type="protein sequence ID" value="KAK1430594.1"/>
    <property type="molecule type" value="Genomic_DNA"/>
</dbReference>
<feature type="compositionally biased region" description="Polar residues" evidence="6">
    <location>
        <begin position="574"/>
        <end position="625"/>
    </location>
</feature>
<feature type="region of interest" description="Disordered" evidence="6">
    <location>
        <begin position="323"/>
        <end position="399"/>
    </location>
</feature>
<evidence type="ECO:0000256" key="3">
    <source>
        <dbReference type="ARBA" id="ARBA00023125"/>
    </source>
</evidence>
<feature type="compositionally biased region" description="Polar residues" evidence="6">
    <location>
        <begin position="718"/>
        <end position="727"/>
    </location>
</feature>
<evidence type="ECO:0000256" key="2">
    <source>
        <dbReference type="ARBA" id="ARBA00023015"/>
    </source>
</evidence>
<keyword evidence="3" id="KW-0238">DNA-binding</keyword>
<feature type="compositionally biased region" description="Low complexity" evidence="6">
    <location>
        <begin position="114"/>
        <end position="126"/>
    </location>
</feature>
<feature type="region of interest" description="Disordered" evidence="6">
    <location>
        <begin position="49"/>
        <end position="137"/>
    </location>
</feature>
<feature type="domain" description="MBD" evidence="7">
    <location>
        <begin position="495"/>
        <end position="577"/>
    </location>
</feature>
<evidence type="ECO:0000313" key="9">
    <source>
        <dbReference type="Proteomes" id="UP001229421"/>
    </source>
</evidence>
<dbReference type="SUPFAM" id="SSF54171">
    <property type="entry name" value="DNA-binding domain"/>
    <property type="match status" value="5"/>
</dbReference>
<feature type="region of interest" description="Disordered" evidence="6">
    <location>
        <begin position="699"/>
        <end position="727"/>
    </location>
</feature>
<dbReference type="Pfam" id="PF01429">
    <property type="entry name" value="MBD"/>
    <property type="match status" value="3"/>
</dbReference>
<dbReference type="PANTHER" id="PTHR34067:SF23">
    <property type="entry name" value="DNA-BINDING DOMAIN-CONTAINING PROTEIN-RELATED"/>
    <property type="match status" value="1"/>
</dbReference>
<comment type="subcellular location">
    <subcellularLocation>
        <location evidence="1">Nucleus</location>
    </subcellularLocation>
</comment>
<keyword evidence="9" id="KW-1185">Reference proteome</keyword>
<dbReference type="InterPro" id="IPR016177">
    <property type="entry name" value="DNA-bd_dom_sf"/>
</dbReference>
<feature type="compositionally biased region" description="Polar residues" evidence="6">
    <location>
        <begin position="75"/>
        <end position="86"/>
    </location>
</feature>
<evidence type="ECO:0000256" key="6">
    <source>
        <dbReference type="SAM" id="MobiDB-lite"/>
    </source>
</evidence>
<sequence length="727" mass="80059">MGPDDWPEWLPADWTVHLRKIDGRKVKCYVDPDGHKCYSKPQVFDYLKKTNKSIPNENTQNADEPAIDLSVEPNAPQTDEVPQSTPGGHLTKLTPRTSRRKTNPTDLSEDFLAGDGSSSEPLSRSGRSSRKRHTGDTSWLPADWTVEEKIRKAGSSTGMKYKIYTEPITGRKFFSKPQVLKYLGKTDDSAGGQEAVYTEPISVMPISSWQETPTTEPDNSQIYEATGVGKKTEKKSESSRFSSDYEVVSRTPVEGLPPGWIKEVRMKKSGSRKDAFYLDPSSEYAFFSKKDALRYLESGDVIKCVVKPLKRDMNKDNTINVNLTSSGAEVTPPPDRFKGAEASKEDTNGSVEELKTNGSGIENPKPVRSITGGSFSTPDTNRKAPRSATAGSFYTSKEDSDWLPEGWLVDVRYKNSGMKYKIYKEPTSGKLFYSKPQVLSYLGIASNSNSRKRKEHNSSVAPNSSPNSTPADGKRPKRSAKKKGSSNSENTDFQEIITTSAADGLPEGWVKETRTRLYATHKRSDPFYTDPVTGYIFRSKLDALRFLETGDVNLCAIRPKVKDKDGNEVFVYTTPVQNPTNGDSVPSENPEQNQAPDPKTADNTTRRASTRVTKNTSPPANSPSRSSKRQKGKGPETTPAGPTEGNGAGQEKQETGVNLEKQPTDDGNLAFDIPEDDNWTDQCIDFAVKTLTNEILFNGQPVSGGFPEENAGVETTGVKDTTPTKVN</sequence>
<reference evidence="8" key="1">
    <citation type="journal article" date="2023" name="bioRxiv">
        <title>Improved chromosome-level genome assembly for marigold (Tagetes erecta).</title>
        <authorList>
            <person name="Jiang F."/>
            <person name="Yuan L."/>
            <person name="Wang S."/>
            <person name="Wang H."/>
            <person name="Xu D."/>
            <person name="Wang A."/>
            <person name="Fan W."/>
        </authorList>
    </citation>
    <scope>NUCLEOTIDE SEQUENCE</scope>
    <source>
        <strain evidence="8">WSJ</strain>
        <tissue evidence="8">Leaf</tissue>
    </source>
</reference>
<dbReference type="Proteomes" id="UP001229421">
    <property type="component" value="Unassembled WGS sequence"/>
</dbReference>
<evidence type="ECO:0000256" key="4">
    <source>
        <dbReference type="ARBA" id="ARBA00023163"/>
    </source>
</evidence>
<feature type="domain" description="MBD" evidence="7">
    <location>
        <begin position="246"/>
        <end position="318"/>
    </location>
</feature>
<organism evidence="8 9">
    <name type="scientific">Tagetes erecta</name>
    <name type="common">African marigold</name>
    <dbReference type="NCBI Taxonomy" id="13708"/>
    <lineage>
        <taxon>Eukaryota</taxon>
        <taxon>Viridiplantae</taxon>
        <taxon>Streptophyta</taxon>
        <taxon>Embryophyta</taxon>
        <taxon>Tracheophyta</taxon>
        <taxon>Spermatophyta</taxon>
        <taxon>Magnoliopsida</taxon>
        <taxon>eudicotyledons</taxon>
        <taxon>Gunneridae</taxon>
        <taxon>Pentapetalae</taxon>
        <taxon>asterids</taxon>
        <taxon>campanulids</taxon>
        <taxon>Asterales</taxon>
        <taxon>Asteraceae</taxon>
        <taxon>Asteroideae</taxon>
        <taxon>Heliantheae alliance</taxon>
        <taxon>Tageteae</taxon>
        <taxon>Tagetes</taxon>
    </lineage>
</organism>
<dbReference type="PANTHER" id="PTHR34067">
    <property type="entry name" value="OS04G0193200 PROTEIN"/>
    <property type="match status" value="1"/>
</dbReference>
<dbReference type="AlphaFoldDB" id="A0AAD8P3A5"/>
<feature type="region of interest" description="Disordered" evidence="6">
    <location>
        <begin position="210"/>
        <end position="240"/>
    </location>
</feature>
<feature type="domain" description="MBD" evidence="7">
    <location>
        <begin position="130"/>
        <end position="204"/>
    </location>
</feature>
<name>A0AAD8P3A5_TARER</name>
<feature type="compositionally biased region" description="Basic and acidic residues" evidence="6">
    <location>
        <begin position="335"/>
        <end position="355"/>
    </location>
</feature>
<keyword evidence="5" id="KW-0539">Nucleus</keyword>
<feature type="region of interest" description="Disordered" evidence="6">
    <location>
        <begin position="573"/>
        <end position="669"/>
    </location>
</feature>
<proteinExistence type="predicted"/>
<keyword evidence="2" id="KW-0805">Transcription regulation</keyword>
<feature type="region of interest" description="Disordered" evidence="6">
    <location>
        <begin position="448"/>
        <end position="495"/>
    </location>
</feature>
<evidence type="ECO:0000256" key="1">
    <source>
        <dbReference type="ARBA" id="ARBA00004123"/>
    </source>
</evidence>
<dbReference type="InterPro" id="IPR001739">
    <property type="entry name" value="Methyl_CpG_DNA-bd"/>
</dbReference>
<dbReference type="Gene3D" id="3.30.890.10">
    <property type="entry name" value="Methyl-cpg-binding Protein 2, Chain A"/>
    <property type="match status" value="5"/>
</dbReference>
<keyword evidence="4" id="KW-0804">Transcription</keyword>
<dbReference type="PROSITE" id="PS50982">
    <property type="entry name" value="MBD"/>
    <property type="match status" value="4"/>
</dbReference>
<evidence type="ECO:0000313" key="8">
    <source>
        <dbReference type="EMBL" id="KAK1430594.1"/>
    </source>
</evidence>
<feature type="compositionally biased region" description="Polar residues" evidence="6">
    <location>
        <begin position="52"/>
        <end position="62"/>
    </location>
</feature>
<dbReference type="GO" id="GO:0003677">
    <property type="term" value="F:DNA binding"/>
    <property type="evidence" value="ECO:0007669"/>
    <property type="project" value="UniProtKB-KW"/>
</dbReference>
<feature type="domain" description="MBD" evidence="7">
    <location>
        <begin position="393"/>
        <end position="465"/>
    </location>
</feature>
<feature type="compositionally biased region" description="Basic residues" evidence="6">
    <location>
        <begin position="475"/>
        <end position="484"/>
    </location>
</feature>
<accession>A0AAD8P3A5</accession>
<evidence type="ECO:0000259" key="7">
    <source>
        <dbReference type="PROSITE" id="PS50982"/>
    </source>
</evidence>
<gene>
    <name evidence="8" type="ORF">QVD17_13452</name>
</gene>
<feature type="compositionally biased region" description="Low complexity" evidence="6">
    <location>
        <begin position="458"/>
        <end position="470"/>
    </location>
</feature>
<dbReference type="GO" id="GO:0005634">
    <property type="term" value="C:nucleus"/>
    <property type="evidence" value="ECO:0007669"/>
    <property type="project" value="UniProtKB-SubCell"/>
</dbReference>
<dbReference type="InterPro" id="IPR038945">
    <property type="entry name" value="MBD13-like"/>
</dbReference>
<evidence type="ECO:0000256" key="5">
    <source>
        <dbReference type="ARBA" id="ARBA00023242"/>
    </source>
</evidence>